<proteinExistence type="predicted"/>
<dbReference type="AlphaFoldDB" id="A0A399DY37"/>
<gene>
    <name evidence="1" type="ORF">Mcate_01624</name>
</gene>
<comment type="caution">
    <text evidence="1">The sequence shown here is derived from an EMBL/GenBank/DDBJ whole genome shotgun (WGS) entry which is preliminary data.</text>
</comment>
<dbReference type="OrthoDB" id="25762at2"/>
<protein>
    <submittedName>
        <fullName evidence="1">Uncharacterized protein</fullName>
    </submittedName>
</protein>
<accession>A0A399DY37</accession>
<dbReference type="RefSeq" id="WP_027887125.1">
    <property type="nucleotide sequence ID" value="NZ_JBHSXZ010000048.1"/>
</dbReference>
<dbReference type="Proteomes" id="UP000266089">
    <property type="component" value="Unassembled WGS sequence"/>
</dbReference>
<name>A0A399DY37_9DEIN</name>
<reference evidence="1 2" key="1">
    <citation type="submission" date="2018-08" db="EMBL/GenBank/DDBJ databases">
        <title>Meiothermus cateniformans JCM 15151 genome sequencing project.</title>
        <authorList>
            <person name="Da Costa M.S."/>
            <person name="Albuquerque L."/>
            <person name="Raposo P."/>
            <person name="Froufe H.J.C."/>
            <person name="Barroso C.S."/>
            <person name="Egas C."/>
        </authorList>
    </citation>
    <scope>NUCLEOTIDE SEQUENCE [LARGE SCALE GENOMIC DNA]</scope>
    <source>
        <strain evidence="1 2">JCM 15151</strain>
    </source>
</reference>
<dbReference type="EMBL" id="QWKX01000036">
    <property type="protein sequence ID" value="RIH76816.1"/>
    <property type="molecule type" value="Genomic_DNA"/>
</dbReference>
<organism evidence="1 2">
    <name type="scientific">Meiothermus taiwanensis</name>
    <dbReference type="NCBI Taxonomy" id="172827"/>
    <lineage>
        <taxon>Bacteria</taxon>
        <taxon>Thermotogati</taxon>
        <taxon>Deinococcota</taxon>
        <taxon>Deinococci</taxon>
        <taxon>Thermales</taxon>
        <taxon>Thermaceae</taxon>
        <taxon>Meiothermus</taxon>
    </lineage>
</organism>
<evidence type="ECO:0000313" key="1">
    <source>
        <dbReference type="EMBL" id="RIH76816.1"/>
    </source>
</evidence>
<sequence length="132" mass="15143">MASAARREVWQDVEVNLELSLEFDPEEFLRRYPGLSLVLAELLVGPPRRWRDPAELLPYAGCKSLEARLPRLRFSPLETRSLGRALDRLFTAIEFSIVGHKVLAVPPPSRFIELPEGWRAKSEVWLCHRPLA</sequence>
<evidence type="ECO:0000313" key="2">
    <source>
        <dbReference type="Proteomes" id="UP000266089"/>
    </source>
</evidence>